<dbReference type="EC" id="3.5.1.2" evidence="3 6"/>
<evidence type="ECO:0000256" key="1">
    <source>
        <dbReference type="ARBA" id="ARBA00011076"/>
    </source>
</evidence>
<evidence type="ECO:0000256" key="6">
    <source>
        <dbReference type="HAMAP-Rule" id="MF_00313"/>
    </source>
</evidence>
<dbReference type="InterPro" id="IPR012338">
    <property type="entry name" value="Beta-lactam/transpept-like"/>
</dbReference>
<dbReference type="PANTHER" id="PTHR12544">
    <property type="entry name" value="GLUTAMINASE"/>
    <property type="match status" value="1"/>
</dbReference>
<dbReference type="GO" id="GO:0004359">
    <property type="term" value="F:glutaminase activity"/>
    <property type="evidence" value="ECO:0007669"/>
    <property type="project" value="UniProtKB-EC"/>
</dbReference>
<evidence type="ECO:0000256" key="2">
    <source>
        <dbReference type="ARBA" id="ARBA00011881"/>
    </source>
</evidence>
<evidence type="ECO:0000256" key="5">
    <source>
        <dbReference type="ARBA" id="ARBA00049534"/>
    </source>
</evidence>
<evidence type="ECO:0000256" key="7">
    <source>
        <dbReference type="SAM" id="MobiDB-lite"/>
    </source>
</evidence>
<feature type="binding site" evidence="6">
    <location>
        <position position="212"/>
    </location>
    <ligand>
        <name>substrate</name>
    </ligand>
</feature>
<gene>
    <name evidence="6" type="primary">glsA</name>
    <name evidence="8" type="ORF">JOF45_002380</name>
</gene>
<dbReference type="Pfam" id="PF04960">
    <property type="entry name" value="Glutaminase"/>
    <property type="match status" value="1"/>
</dbReference>
<feature type="compositionally biased region" description="Low complexity" evidence="7">
    <location>
        <begin position="1"/>
        <end position="13"/>
    </location>
</feature>
<evidence type="ECO:0000313" key="9">
    <source>
        <dbReference type="Proteomes" id="UP001519331"/>
    </source>
</evidence>
<protein>
    <recommendedName>
        <fullName evidence="3 6">Glutaminase</fullName>
        <ecNumber evidence="3 6">3.5.1.2</ecNumber>
    </recommendedName>
</protein>
<dbReference type="SUPFAM" id="SSF56601">
    <property type="entry name" value="beta-lactamase/transpeptidase-like"/>
    <property type="match status" value="1"/>
</dbReference>
<organism evidence="8 9">
    <name type="scientific">Nesterenkonia lacusekhoensis</name>
    <dbReference type="NCBI Taxonomy" id="150832"/>
    <lineage>
        <taxon>Bacteria</taxon>
        <taxon>Bacillati</taxon>
        <taxon>Actinomycetota</taxon>
        <taxon>Actinomycetes</taxon>
        <taxon>Micrococcales</taxon>
        <taxon>Micrococcaceae</taxon>
        <taxon>Nesterenkonia</taxon>
    </lineage>
</organism>
<keyword evidence="6" id="KW-0007">Acetylation</keyword>
<feature type="binding site" evidence="6">
    <location>
        <position position="219"/>
    </location>
    <ligand>
        <name>substrate</name>
    </ligand>
</feature>
<feature type="binding site" evidence="6">
    <location>
        <position position="152"/>
    </location>
    <ligand>
        <name>substrate</name>
    </ligand>
</feature>
<evidence type="ECO:0000256" key="3">
    <source>
        <dbReference type="ARBA" id="ARBA00012918"/>
    </source>
</evidence>
<dbReference type="InterPro" id="IPR015868">
    <property type="entry name" value="Glutaminase"/>
</dbReference>
<proteinExistence type="inferred from homology"/>
<accession>A0ABS4T6A8</accession>
<sequence length="376" mass="39701">MSQSDSQQPQQSQAEPTDVIETAAHQPHPEEIDAPEDVHDDAMGTYLAEILEHTAADTSGAVADYIPQLRAVDPGLHALAVTTADGVSHSAGDDGHQFTIQSISKAFVYAMAVDDLGLDQVITAVGMEPSGEAFNEMSLEGGTGRPLNPMINAGAIAVHPLLDGSEHDPMAGGREHHTRTEAVRRRTARIVEGLSCFAGRELTVDFASADSEYDSAHRNLAIAHMLRIHEIITGEPAEAVRGYLDQCSVLVTVKDIALMAATLANNGVNPVTLERACSQEAARLTLSVMATCGMYDASGRWLARIGIPAKSGVSGGIIGVLPGQVGIASFAPRLDGAGNSVQGVEMFEKLSSEMGMHLMSNEPRFGAVEEADPEED</sequence>
<name>A0ABS4T6A8_9MICC</name>
<dbReference type="Proteomes" id="UP001519331">
    <property type="component" value="Unassembled WGS sequence"/>
</dbReference>
<keyword evidence="4 6" id="KW-0378">Hydrolase</keyword>
<dbReference type="Gene3D" id="3.40.710.10">
    <property type="entry name" value="DD-peptidase/beta-lactamase superfamily"/>
    <property type="match status" value="1"/>
</dbReference>
<comment type="subunit">
    <text evidence="2 6">Homotetramer.</text>
</comment>
<comment type="caution">
    <text evidence="8">The sequence shown here is derived from an EMBL/GenBank/DDBJ whole genome shotgun (WGS) entry which is preliminary data.</text>
</comment>
<feature type="region of interest" description="Disordered" evidence="7">
    <location>
        <begin position="1"/>
        <end position="35"/>
    </location>
</feature>
<feature type="binding site" evidence="6">
    <location>
        <position position="295"/>
    </location>
    <ligand>
        <name>substrate</name>
    </ligand>
</feature>
<dbReference type="PANTHER" id="PTHR12544:SF29">
    <property type="entry name" value="GLUTAMINASE"/>
    <property type="match status" value="1"/>
</dbReference>
<dbReference type="HAMAP" id="MF_00313">
    <property type="entry name" value="Glutaminase"/>
    <property type="match status" value="1"/>
</dbReference>
<comment type="catalytic activity">
    <reaction evidence="5 6">
        <text>L-glutamine + H2O = L-glutamate + NH4(+)</text>
        <dbReference type="Rhea" id="RHEA:15889"/>
        <dbReference type="ChEBI" id="CHEBI:15377"/>
        <dbReference type="ChEBI" id="CHEBI:28938"/>
        <dbReference type="ChEBI" id="CHEBI:29985"/>
        <dbReference type="ChEBI" id="CHEBI:58359"/>
        <dbReference type="EC" id="3.5.1.2"/>
    </reaction>
</comment>
<comment type="similarity">
    <text evidence="1 6">Belongs to the glutaminase family.</text>
</comment>
<dbReference type="EMBL" id="JAGINX010000001">
    <property type="protein sequence ID" value="MBP2319361.1"/>
    <property type="molecule type" value="Genomic_DNA"/>
</dbReference>
<evidence type="ECO:0000256" key="4">
    <source>
        <dbReference type="ARBA" id="ARBA00022801"/>
    </source>
</evidence>
<feature type="binding site" evidence="6">
    <location>
        <position position="313"/>
    </location>
    <ligand>
        <name>substrate</name>
    </ligand>
</feature>
<evidence type="ECO:0000313" key="8">
    <source>
        <dbReference type="EMBL" id="MBP2319361.1"/>
    </source>
</evidence>
<reference evidence="8 9" key="1">
    <citation type="submission" date="2021-03" db="EMBL/GenBank/DDBJ databases">
        <title>Sequencing the genomes of 1000 actinobacteria strains.</title>
        <authorList>
            <person name="Klenk H.-P."/>
        </authorList>
    </citation>
    <scope>NUCLEOTIDE SEQUENCE [LARGE SCALE GENOMIC DNA]</scope>
    <source>
        <strain evidence="8 9">DSM 12544</strain>
    </source>
</reference>
<keyword evidence="9" id="KW-1185">Reference proteome</keyword>
<feature type="binding site" evidence="6">
    <location>
        <position position="102"/>
    </location>
    <ligand>
        <name>substrate</name>
    </ligand>
</feature>
<dbReference type="RefSeq" id="WP_210050531.1">
    <property type="nucleotide sequence ID" value="NZ_JAGINX010000001.1"/>
</dbReference>
<feature type="binding site" evidence="6">
    <location>
        <position position="243"/>
    </location>
    <ligand>
        <name>substrate</name>
    </ligand>
</feature>
<dbReference type="NCBIfam" id="TIGR03814">
    <property type="entry name" value="Gln_ase"/>
    <property type="match status" value="1"/>
</dbReference>